<protein>
    <submittedName>
        <fullName evidence="1">Uncharacterized protein</fullName>
    </submittedName>
</protein>
<organism evidence="1">
    <name type="scientific">marine sediment metagenome</name>
    <dbReference type="NCBI Taxonomy" id="412755"/>
    <lineage>
        <taxon>unclassified sequences</taxon>
        <taxon>metagenomes</taxon>
        <taxon>ecological metagenomes</taxon>
    </lineage>
</organism>
<name>A0A0F9AVT4_9ZZZZ</name>
<proteinExistence type="predicted"/>
<dbReference type="EMBL" id="LAZR01052626">
    <property type="protein sequence ID" value="KKK82539.1"/>
    <property type="molecule type" value="Genomic_DNA"/>
</dbReference>
<evidence type="ECO:0000313" key="1">
    <source>
        <dbReference type="EMBL" id="KKK82539.1"/>
    </source>
</evidence>
<accession>A0A0F9AVT4</accession>
<comment type="caution">
    <text evidence="1">The sequence shown here is derived from an EMBL/GenBank/DDBJ whole genome shotgun (WGS) entry which is preliminary data.</text>
</comment>
<dbReference type="AlphaFoldDB" id="A0A0F9AVT4"/>
<gene>
    <name evidence="1" type="ORF">LCGC14_2802380</name>
</gene>
<sequence>MVDAIVVGEVLDADYETIVKGEYTNYKVVQVYKDGQPVFSKGTGFKGGRGGYGKSPEEREEISRAVALKAAVNYTMNDDVTARSPQEVIEVANVFLPFLTGGTAPPITPIVTKASGPKAPKAVAEQPDPTSPVVTADALKGLWAVAKDGNVKKEWLVAASVTLFQKADIKTITEDELSIITDKLAGEITRLNEENPF</sequence>
<reference evidence="1" key="1">
    <citation type="journal article" date="2015" name="Nature">
        <title>Complex archaea that bridge the gap between prokaryotes and eukaryotes.</title>
        <authorList>
            <person name="Spang A."/>
            <person name="Saw J.H."/>
            <person name="Jorgensen S.L."/>
            <person name="Zaremba-Niedzwiedzka K."/>
            <person name="Martijn J."/>
            <person name="Lind A.E."/>
            <person name="van Eijk R."/>
            <person name="Schleper C."/>
            <person name="Guy L."/>
            <person name="Ettema T.J."/>
        </authorList>
    </citation>
    <scope>NUCLEOTIDE SEQUENCE</scope>
</reference>